<dbReference type="PROSITE" id="PS51543">
    <property type="entry name" value="FYRC"/>
    <property type="match status" value="1"/>
</dbReference>
<evidence type="ECO:0000256" key="2">
    <source>
        <dbReference type="ARBA" id="ARBA00022723"/>
    </source>
</evidence>
<dbReference type="AlphaFoldDB" id="A0A5B7CX63"/>
<dbReference type="PANTHER" id="PTHR45888">
    <property type="entry name" value="HL01030P-RELATED"/>
    <property type="match status" value="1"/>
</dbReference>
<dbReference type="InterPro" id="IPR003889">
    <property type="entry name" value="FYrich_C"/>
</dbReference>
<evidence type="ECO:0000256" key="4">
    <source>
        <dbReference type="ARBA" id="ARBA00022771"/>
    </source>
</evidence>
<gene>
    <name evidence="9" type="primary">KMT2C_1</name>
    <name evidence="9" type="ORF">E2C01_006555</name>
</gene>
<name>A0A5B7CX63_PORTR</name>
<dbReference type="Proteomes" id="UP000324222">
    <property type="component" value="Unassembled WGS sequence"/>
</dbReference>
<dbReference type="Gene3D" id="3.30.160.360">
    <property type="match status" value="1"/>
</dbReference>
<dbReference type="GO" id="GO:0042800">
    <property type="term" value="F:histone H3K4 methyltransferase activity"/>
    <property type="evidence" value="ECO:0007669"/>
    <property type="project" value="TreeGrafter"/>
</dbReference>
<keyword evidence="7" id="KW-0804">Transcription</keyword>
<keyword evidence="9" id="KW-0808">Transferase</keyword>
<evidence type="ECO:0000256" key="3">
    <source>
        <dbReference type="ARBA" id="ARBA00022737"/>
    </source>
</evidence>
<dbReference type="GO" id="GO:0032259">
    <property type="term" value="P:methylation"/>
    <property type="evidence" value="ECO:0007669"/>
    <property type="project" value="UniProtKB-KW"/>
</dbReference>
<dbReference type="GO" id="GO:0008270">
    <property type="term" value="F:zinc ion binding"/>
    <property type="evidence" value="ECO:0007669"/>
    <property type="project" value="UniProtKB-KW"/>
</dbReference>
<keyword evidence="9" id="KW-0489">Methyltransferase</keyword>
<dbReference type="EMBL" id="VSRR010000307">
    <property type="protein sequence ID" value="MPC13808.1"/>
    <property type="molecule type" value="Genomic_DNA"/>
</dbReference>
<keyword evidence="5" id="KW-0862">Zinc</keyword>
<comment type="subcellular location">
    <subcellularLocation>
        <location evidence="1">Nucleus</location>
    </subcellularLocation>
</comment>
<protein>
    <submittedName>
        <fullName evidence="9">Histone-lysine N-methyltransferase 2C</fullName>
    </submittedName>
</protein>
<evidence type="ECO:0000313" key="10">
    <source>
        <dbReference type="Proteomes" id="UP000324222"/>
    </source>
</evidence>
<comment type="caution">
    <text evidence="9">The sequence shown here is derived from an EMBL/GenBank/DDBJ whole genome shotgun (WGS) entry which is preliminary data.</text>
</comment>
<dbReference type="PANTHER" id="PTHR45888:SF6">
    <property type="entry name" value="HL01030P-RELATED"/>
    <property type="match status" value="1"/>
</dbReference>
<keyword evidence="4" id="KW-0863">Zinc-finger</keyword>
<dbReference type="SMART" id="SM00542">
    <property type="entry name" value="FYRC"/>
    <property type="match status" value="1"/>
</dbReference>
<evidence type="ECO:0000256" key="1">
    <source>
        <dbReference type="ARBA" id="ARBA00004123"/>
    </source>
</evidence>
<evidence type="ECO:0000256" key="8">
    <source>
        <dbReference type="ARBA" id="ARBA00023242"/>
    </source>
</evidence>
<sequence>MRRLHKRCAYECSIHDKDGQPEFRIIVKEDGYEDHVFVSCSPKGVWTKVLEPLAELRQKADVVRLFPQYISGEDLFGLTEPAIVRILESLPGIDTLADYNFKFGRNPLFELPLAVNPSGCARAEPFTKLHLKRYHGIRTSAGSVRTSSNCRAAASVANLTMAYDPFVPYSKLHVHSRSSQYKKMNNEWRSSVYLAR</sequence>
<keyword evidence="6" id="KW-0805">Transcription regulation</keyword>
<proteinExistence type="predicted"/>
<accession>A0A5B7CX63</accession>
<keyword evidence="10" id="KW-1185">Reference proteome</keyword>
<evidence type="ECO:0000256" key="5">
    <source>
        <dbReference type="ARBA" id="ARBA00022833"/>
    </source>
</evidence>
<dbReference type="OrthoDB" id="308383at2759"/>
<evidence type="ECO:0000313" key="9">
    <source>
        <dbReference type="EMBL" id="MPC13808.1"/>
    </source>
</evidence>
<keyword evidence="2" id="KW-0479">Metal-binding</keyword>
<reference evidence="9 10" key="1">
    <citation type="submission" date="2019-05" db="EMBL/GenBank/DDBJ databases">
        <title>Another draft genome of Portunus trituberculatus and its Hox gene families provides insights of decapod evolution.</title>
        <authorList>
            <person name="Jeong J.-H."/>
            <person name="Song I."/>
            <person name="Kim S."/>
            <person name="Choi T."/>
            <person name="Kim D."/>
            <person name="Ryu S."/>
            <person name="Kim W."/>
        </authorList>
    </citation>
    <scope>NUCLEOTIDE SEQUENCE [LARGE SCALE GENOMIC DNA]</scope>
    <source>
        <tissue evidence="9">Muscle</tissue>
    </source>
</reference>
<dbReference type="GO" id="GO:0045944">
    <property type="term" value="P:positive regulation of transcription by RNA polymerase II"/>
    <property type="evidence" value="ECO:0007669"/>
    <property type="project" value="TreeGrafter"/>
</dbReference>
<dbReference type="GO" id="GO:0044666">
    <property type="term" value="C:MLL3/4 complex"/>
    <property type="evidence" value="ECO:0007669"/>
    <property type="project" value="TreeGrafter"/>
</dbReference>
<dbReference type="GO" id="GO:0003713">
    <property type="term" value="F:transcription coactivator activity"/>
    <property type="evidence" value="ECO:0007669"/>
    <property type="project" value="TreeGrafter"/>
</dbReference>
<keyword evidence="3" id="KW-0677">Repeat</keyword>
<evidence type="ECO:0000256" key="7">
    <source>
        <dbReference type="ARBA" id="ARBA00023163"/>
    </source>
</evidence>
<organism evidence="9 10">
    <name type="scientific">Portunus trituberculatus</name>
    <name type="common">Swimming crab</name>
    <name type="synonym">Neptunus trituberculatus</name>
    <dbReference type="NCBI Taxonomy" id="210409"/>
    <lineage>
        <taxon>Eukaryota</taxon>
        <taxon>Metazoa</taxon>
        <taxon>Ecdysozoa</taxon>
        <taxon>Arthropoda</taxon>
        <taxon>Crustacea</taxon>
        <taxon>Multicrustacea</taxon>
        <taxon>Malacostraca</taxon>
        <taxon>Eumalacostraca</taxon>
        <taxon>Eucarida</taxon>
        <taxon>Decapoda</taxon>
        <taxon>Pleocyemata</taxon>
        <taxon>Brachyura</taxon>
        <taxon>Eubrachyura</taxon>
        <taxon>Portunoidea</taxon>
        <taxon>Portunidae</taxon>
        <taxon>Portuninae</taxon>
        <taxon>Portunus</taxon>
    </lineage>
</organism>
<dbReference type="Pfam" id="PF05965">
    <property type="entry name" value="FYRC"/>
    <property type="match status" value="1"/>
</dbReference>
<evidence type="ECO:0000256" key="6">
    <source>
        <dbReference type="ARBA" id="ARBA00023015"/>
    </source>
</evidence>
<keyword evidence="8" id="KW-0539">Nucleus</keyword>